<protein>
    <submittedName>
        <fullName evidence="2">Succinyl-diaminopimelate desuccinylase</fullName>
    </submittedName>
</protein>
<evidence type="ECO:0000313" key="3">
    <source>
        <dbReference type="Proteomes" id="UP000727407"/>
    </source>
</evidence>
<organism evidence="2 3">
    <name type="scientific">Clarias magur</name>
    <name type="common">Asian catfish</name>
    <name type="synonym">Macropteronotus magur</name>
    <dbReference type="NCBI Taxonomy" id="1594786"/>
    <lineage>
        <taxon>Eukaryota</taxon>
        <taxon>Metazoa</taxon>
        <taxon>Chordata</taxon>
        <taxon>Craniata</taxon>
        <taxon>Vertebrata</taxon>
        <taxon>Euteleostomi</taxon>
        <taxon>Actinopterygii</taxon>
        <taxon>Neopterygii</taxon>
        <taxon>Teleostei</taxon>
        <taxon>Ostariophysi</taxon>
        <taxon>Siluriformes</taxon>
        <taxon>Clariidae</taxon>
        <taxon>Clarias</taxon>
    </lineage>
</organism>
<accession>A0A8J4T627</accession>
<dbReference type="Proteomes" id="UP000727407">
    <property type="component" value="Unassembled WGS sequence"/>
</dbReference>
<keyword evidence="3" id="KW-1185">Reference proteome</keyword>
<gene>
    <name evidence="2" type="primary">dapE</name>
    <name evidence="2" type="ORF">DAT39_020727</name>
</gene>
<evidence type="ECO:0000256" key="1">
    <source>
        <dbReference type="SAM" id="MobiDB-lite"/>
    </source>
</evidence>
<proteinExistence type="predicted"/>
<reference evidence="2" key="1">
    <citation type="submission" date="2020-07" db="EMBL/GenBank/DDBJ databases">
        <title>Clarias magur genome sequencing, assembly and annotation.</title>
        <authorList>
            <person name="Kushwaha B."/>
            <person name="Kumar R."/>
            <person name="Das P."/>
            <person name="Joshi C.G."/>
            <person name="Kumar D."/>
            <person name="Nagpure N.S."/>
            <person name="Pandey M."/>
            <person name="Agarwal S."/>
            <person name="Srivastava S."/>
            <person name="Singh M."/>
            <person name="Sahoo L."/>
            <person name="Jayasankar P."/>
            <person name="Meher P.K."/>
            <person name="Koringa P.G."/>
            <person name="Iquebal M.A."/>
            <person name="Das S.P."/>
            <person name="Bit A."/>
            <person name="Patnaik S."/>
            <person name="Patel N."/>
            <person name="Shah T.M."/>
            <person name="Hinsu A."/>
            <person name="Jena J.K."/>
        </authorList>
    </citation>
    <scope>NUCLEOTIDE SEQUENCE</scope>
    <source>
        <strain evidence="2">CIFAMagur01</strain>
        <tissue evidence="2">Testis</tissue>
    </source>
</reference>
<dbReference type="EMBL" id="QNUK01000793">
    <property type="protein sequence ID" value="KAF5889585.1"/>
    <property type="molecule type" value="Genomic_DNA"/>
</dbReference>
<dbReference type="AlphaFoldDB" id="A0A8J4T627"/>
<feature type="region of interest" description="Disordered" evidence="1">
    <location>
        <begin position="42"/>
        <end position="72"/>
    </location>
</feature>
<evidence type="ECO:0000313" key="2">
    <source>
        <dbReference type="EMBL" id="KAF5889585.1"/>
    </source>
</evidence>
<sequence>MSVRVRLAGEKAMAVCHARDVLIIGAAGHMTFYPAGDNNSGCENASTRQHGLKPGSGAQELRSATRNPSAGFRTGGVFVPFGKISFGFASEHIGGISHRIEVIEVESEQK</sequence>
<comment type="caution">
    <text evidence="2">The sequence shown here is derived from an EMBL/GenBank/DDBJ whole genome shotgun (WGS) entry which is preliminary data.</text>
</comment>
<name>A0A8J4T627_CLAMG</name>